<dbReference type="EMBL" id="BAAAQM010000042">
    <property type="protein sequence ID" value="GAA1989778.1"/>
    <property type="molecule type" value="Genomic_DNA"/>
</dbReference>
<dbReference type="RefSeq" id="WP_344660612.1">
    <property type="nucleotide sequence ID" value="NZ_BAAAQM010000042.1"/>
</dbReference>
<organism evidence="2 3">
    <name type="scientific">Catenulispora subtropica</name>
    <dbReference type="NCBI Taxonomy" id="450798"/>
    <lineage>
        <taxon>Bacteria</taxon>
        <taxon>Bacillati</taxon>
        <taxon>Actinomycetota</taxon>
        <taxon>Actinomycetes</taxon>
        <taxon>Catenulisporales</taxon>
        <taxon>Catenulisporaceae</taxon>
        <taxon>Catenulispora</taxon>
    </lineage>
</organism>
<protein>
    <submittedName>
        <fullName evidence="2">CoA transferase</fullName>
    </submittedName>
</protein>
<dbReference type="Pfam" id="PF02515">
    <property type="entry name" value="CoA_transf_3"/>
    <property type="match status" value="2"/>
</dbReference>
<evidence type="ECO:0000313" key="2">
    <source>
        <dbReference type="EMBL" id="GAA1989778.1"/>
    </source>
</evidence>
<dbReference type="InterPro" id="IPR003673">
    <property type="entry name" value="CoA-Trfase_fam_III"/>
</dbReference>
<dbReference type="Proteomes" id="UP001499854">
    <property type="component" value="Unassembled WGS sequence"/>
</dbReference>
<dbReference type="PANTHER" id="PTHR48228:SF4">
    <property type="entry name" value="BLR3030 PROTEIN"/>
    <property type="match status" value="1"/>
</dbReference>
<sequence>MDDLGLPSVFRVGEFAARSVAAAHTRAAELLAARNGVAVPDVSVGVREAAIAFRSERYLRVDGEAAFEWAPLSGDYEAADGWVRLHCNFEHHAEIACRVLGVPQEREAVEAALRRRGRFEVEDAIAEAGGVAAAMRTRDEWLAHEQSGAVAARPLAAIGPVAAASSAGGASGAGGTGGAGRAELADRLGPSTRPLAGVRVLDLTRIIAGPNAGRVLAGYGAEVTMVRSPSLPTIRGLDLDLNFGKALRFLDLRSAEGRAAFLDLVRGADIVLQSYRPGALAALGLGAEELAAVNPALVHVSISAYGTDGPWGGRRGFDSLVQMAVGIADEGMRAGGASRPVPLPAQVLDHGAGWWAAAGAVEALNRGGGLAVDVSLAGVAAALDALGRVEPAVGLAVADPALSDVEDLLLRTPSAAGLLTHVRFPGSVAGAEFGWGGPPPIV</sequence>
<dbReference type="GO" id="GO:0016740">
    <property type="term" value="F:transferase activity"/>
    <property type="evidence" value="ECO:0007669"/>
    <property type="project" value="UniProtKB-KW"/>
</dbReference>
<dbReference type="InterPro" id="IPR023606">
    <property type="entry name" value="CoA-Trfase_III_dom_1_sf"/>
</dbReference>
<feature type="compositionally biased region" description="Gly residues" evidence="1">
    <location>
        <begin position="169"/>
        <end position="180"/>
    </location>
</feature>
<dbReference type="PANTHER" id="PTHR48228">
    <property type="entry name" value="SUCCINYL-COA--D-CITRAMALATE COA-TRANSFERASE"/>
    <property type="match status" value="1"/>
</dbReference>
<dbReference type="Gene3D" id="3.40.50.10540">
    <property type="entry name" value="Crotonobetainyl-coa:carnitine coa-transferase, domain 1"/>
    <property type="match status" value="1"/>
</dbReference>
<proteinExistence type="predicted"/>
<comment type="caution">
    <text evidence="2">The sequence shown here is derived from an EMBL/GenBank/DDBJ whole genome shotgun (WGS) entry which is preliminary data.</text>
</comment>
<name>A0ABP5E2R8_9ACTN</name>
<feature type="region of interest" description="Disordered" evidence="1">
    <location>
        <begin position="167"/>
        <end position="186"/>
    </location>
</feature>
<reference evidence="3" key="1">
    <citation type="journal article" date="2019" name="Int. J. Syst. Evol. Microbiol.">
        <title>The Global Catalogue of Microorganisms (GCM) 10K type strain sequencing project: providing services to taxonomists for standard genome sequencing and annotation.</title>
        <authorList>
            <consortium name="The Broad Institute Genomics Platform"/>
            <consortium name="The Broad Institute Genome Sequencing Center for Infectious Disease"/>
            <person name="Wu L."/>
            <person name="Ma J."/>
        </authorList>
    </citation>
    <scope>NUCLEOTIDE SEQUENCE [LARGE SCALE GENOMIC DNA]</scope>
    <source>
        <strain evidence="3">JCM 16013</strain>
    </source>
</reference>
<evidence type="ECO:0000313" key="3">
    <source>
        <dbReference type="Proteomes" id="UP001499854"/>
    </source>
</evidence>
<dbReference type="Gene3D" id="3.30.1540.10">
    <property type="entry name" value="formyl-coa transferase, domain 3"/>
    <property type="match status" value="1"/>
</dbReference>
<keyword evidence="2" id="KW-0808">Transferase</keyword>
<evidence type="ECO:0000256" key="1">
    <source>
        <dbReference type="SAM" id="MobiDB-lite"/>
    </source>
</evidence>
<dbReference type="InterPro" id="IPR044855">
    <property type="entry name" value="CoA-Trfase_III_dom3_sf"/>
</dbReference>
<dbReference type="SUPFAM" id="SSF89796">
    <property type="entry name" value="CoA-transferase family III (CaiB/BaiF)"/>
    <property type="match status" value="2"/>
</dbReference>
<keyword evidence="3" id="KW-1185">Reference proteome</keyword>
<gene>
    <name evidence="2" type="ORF">GCM10009838_61050</name>
</gene>
<accession>A0ABP5E2R8</accession>
<dbReference type="InterPro" id="IPR050509">
    <property type="entry name" value="CoA-transferase_III"/>
</dbReference>